<keyword evidence="8" id="KW-0012">Acyltransferase</keyword>
<accession>A0A9P3GE76</accession>
<feature type="transmembrane region" description="Helical" evidence="8">
    <location>
        <begin position="239"/>
        <end position="256"/>
    </location>
</feature>
<feature type="transmembrane region" description="Helical" evidence="8">
    <location>
        <begin position="485"/>
        <end position="506"/>
    </location>
</feature>
<dbReference type="Proteomes" id="UP000703269">
    <property type="component" value="Unassembled WGS sequence"/>
</dbReference>
<feature type="transmembrane region" description="Helical" evidence="8">
    <location>
        <begin position="381"/>
        <end position="398"/>
    </location>
</feature>
<feature type="region of interest" description="Disordered" evidence="9">
    <location>
        <begin position="338"/>
        <end position="375"/>
    </location>
</feature>
<evidence type="ECO:0000256" key="2">
    <source>
        <dbReference type="ARBA" id="ARBA00004687"/>
    </source>
</evidence>
<evidence type="ECO:0000256" key="3">
    <source>
        <dbReference type="ARBA" id="ARBA00007559"/>
    </source>
</evidence>
<keyword evidence="11" id="KW-1185">Reference proteome</keyword>
<dbReference type="Pfam" id="PF06423">
    <property type="entry name" value="GWT1"/>
    <property type="match status" value="1"/>
</dbReference>
<evidence type="ECO:0000256" key="7">
    <source>
        <dbReference type="ARBA" id="ARBA00023136"/>
    </source>
</evidence>
<feature type="transmembrane region" description="Helical" evidence="8">
    <location>
        <begin position="268"/>
        <end position="290"/>
    </location>
</feature>
<dbReference type="OrthoDB" id="15270at2759"/>
<dbReference type="GO" id="GO:0072659">
    <property type="term" value="P:protein localization to plasma membrane"/>
    <property type="evidence" value="ECO:0007669"/>
    <property type="project" value="TreeGrafter"/>
</dbReference>
<feature type="transmembrane region" description="Helical" evidence="8">
    <location>
        <begin position="164"/>
        <end position="187"/>
    </location>
</feature>
<feature type="transmembrane region" description="Helical" evidence="8">
    <location>
        <begin position="413"/>
        <end position="436"/>
    </location>
</feature>
<evidence type="ECO:0000256" key="1">
    <source>
        <dbReference type="ARBA" id="ARBA00004141"/>
    </source>
</evidence>
<keyword evidence="5 8" id="KW-0812">Transmembrane</keyword>
<keyword evidence="8" id="KW-0808">Transferase</keyword>
<organism evidence="10 11">
    <name type="scientific">Phanerochaete sordida</name>
    <dbReference type="NCBI Taxonomy" id="48140"/>
    <lineage>
        <taxon>Eukaryota</taxon>
        <taxon>Fungi</taxon>
        <taxon>Dikarya</taxon>
        <taxon>Basidiomycota</taxon>
        <taxon>Agaricomycotina</taxon>
        <taxon>Agaricomycetes</taxon>
        <taxon>Polyporales</taxon>
        <taxon>Phanerochaetaceae</taxon>
        <taxon>Phanerochaete</taxon>
    </lineage>
</organism>
<dbReference type="AlphaFoldDB" id="A0A9P3GE76"/>
<sequence length="538" mass="58195">MEGNTDYKTEKEAFVSGMTGSSVGHVNMLSLAALVSIALHSALRTRLPPQKTANFLVEYSVLVVPILLSVTTFALSPGYLALLILLPTSVLLLVPPREAGTPLPSTLSAGSRHSSRRSSPPNSVIPPLAALTTYRAHMLLLTAICILAVDFPVFPRALAKCETFGASLMDMGVGSFIFSQGIVSAIPLIKNPAHLKAPVLGKVFATVRKCLPLLVLGLLRTLSVKGTQYPEHETEYGRHWNFFLTLGTIPILQILLHPIMIYMPISALGVILALIHQAALSSGGLMLYVLHAPRDSLVSANKEGIVSLTGYLALHLLGVSAGTVILPSSPSLFRRMQHQLRHSNPENPHRSDSESDDDGPSRKSDPPIPNRRENDKTATELCSYAVLWWTMLGILGWLEVGGGISRRVVNLRYIIWVAAFNTTFLLGYLLLDLVFFPSPLSKSVYSPTSKLKVQPDTVLLGRDRTDGRTALGAPALLEAINRNGLVFFLLANVMTGLVNLVIPTMYIADAGALAILAGYSAIVCGTAWAARGKRLWRH</sequence>
<dbReference type="GO" id="GO:0005789">
    <property type="term" value="C:endoplasmic reticulum membrane"/>
    <property type="evidence" value="ECO:0007669"/>
    <property type="project" value="UniProtKB-SubCell"/>
</dbReference>
<proteinExistence type="inferred from homology"/>
<keyword evidence="7 8" id="KW-0472">Membrane</keyword>
<evidence type="ECO:0000256" key="8">
    <source>
        <dbReference type="RuleBase" id="RU280819"/>
    </source>
</evidence>
<name>A0A9P3GE76_9APHY</name>
<evidence type="ECO:0000256" key="4">
    <source>
        <dbReference type="ARBA" id="ARBA00022502"/>
    </source>
</evidence>
<evidence type="ECO:0000256" key="5">
    <source>
        <dbReference type="ARBA" id="ARBA00022692"/>
    </source>
</evidence>
<feature type="compositionally biased region" description="Low complexity" evidence="9">
    <location>
        <begin position="108"/>
        <end position="122"/>
    </location>
</feature>
<comment type="caution">
    <text evidence="10">The sequence shown here is derived from an EMBL/GenBank/DDBJ whole genome shotgun (WGS) entry which is preliminary data.</text>
</comment>
<dbReference type="PANTHER" id="PTHR20661:SF0">
    <property type="entry name" value="PHOSPHATIDYLINOSITOL-GLYCAN BIOSYNTHESIS CLASS W PROTEIN"/>
    <property type="match status" value="1"/>
</dbReference>
<keyword evidence="4 8" id="KW-0337">GPI-anchor biosynthesis</keyword>
<feature type="region of interest" description="Disordered" evidence="9">
    <location>
        <begin position="102"/>
        <end position="122"/>
    </location>
</feature>
<feature type="transmembrane region" description="Helical" evidence="8">
    <location>
        <begin position="512"/>
        <end position="530"/>
    </location>
</feature>
<evidence type="ECO:0000313" key="11">
    <source>
        <dbReference type="Proteomes" id="UP000703269"/>
    </source>
</evidence>
<dbReference type="PANTHER" id="PTHR20661">
    <property type="entry name" value="PHOSPHATIDYLINOSITOL-GLYCAN BIOSYNTHESIS CLASS W PROTEIN"/>
    <property type="match status" value="1"/>
</dbReference>
<evidence type="ECO:0000313" key="10">
    <source>
        <dbReference type="EMBL" id="GJE93137.1"/>
    </source>
</evidence>
<comment type="similarity">
    <text evidence="3 8">Belongs to the PIGW family.</text>
</comment>
<dbReference type="PIRSF" id="PIRSF017321">
    <property type="entry name" value="GWT1"/>
    <property type="match status" value="1"/>
</dbReference>
<dbReference type="EMBL" id="BPQB01000030">
    <property type="protein sequence ID" value="GJE93137.1"/>
    <property type="molecule type" value="Genomic_DNA"/>
</dbReference>
<keyword evidence="8" id="KW-0256">Endoplasmic reticulum</keyword>
<gene>
    <name evidence="10" type="ORF">PsYK624_092960</name>
</gene>
<feature type="transmembrane region" description="Helical" evidence="8">
    <location>
        <begin position="24"/>
        <end position="43"/>
    </location>
</feature>
<feature type="compositionally biased region" description="Basic and acidic residues" evidence="9">
    <location>
        <begin position="343"/>
        <end position="375"/>
    </location>
</feature>
<comment type="pathway">
    <text evidence="2 8">Glycolipid biosynthesis; glycosylphosphatidylinositol-anchor biosynthesis.</text>
</comment>
<keyword evidence="6 8" id="KW-1133">Transmembrane helix</keyword>
<dbReference type="InterPro" id="IPR009447">
    <property type="entry name" value="PIGW/GWT1"/>
</dbReference>
<feature type="transmembrane region" description="Helical" evidence="8">
    <location>
        <begin position="138"/>
        <end position="158"/>
    </location>
</feature>
<dbReference type="GO" id="GO:0032216">
    <property type="term" value="F:glucosaminyl-phosphatidylinositol O-acyltransferase activity"/>
    <property type="evidence" value="ECO:0007669"/>
    <property type="project" value="TreeGrafter"/>
</dbReference>
<feature type="transmembrane region" description="Helical" evidence="8">
    <location>
        <begin position="310"/>
        <end position="333"/>
    </location>
</feature>
<evidence type="ECO:0000256" key="9">
    <source>
        <dbReference type="SAM" id="MobiDB-lite"/>
    </source>
</evidence>
<dbReference type="GO" id="GO:0006506">
    <property type="term" value="P:GPI anchor biosynthetic process"/>
    <property type="evidence" value="ECO:0007669"/>
    <property type="project" value="UniProtKB-KW"/>
</dbReference>
<protein>
    <recommendedName>
        <fullName evidence="8">GPI-anchored wall transfer protein</fullName>
        <ecNumber evidence="8">2.3.-.-</ecNumber>
    </recommendedName>
</protein>
<comment type="subcellular location">
    <subcellularLocation>
        <location evidence="8">Endoplasmic reticulum membrane</location>
        <topology evidence="8">Multi-pass membrane protein</topology>
    </subcellularLocation>
    <subcellularLocation>
        <location evidence="1">Membrane</location>
        <topology evidence="1">Multi-pass membrane protein</topology>
    </subcellularLocation>
</comment>
<dbReference type="EC" id="2.3.-.-" evidence="8"/>
<comment type="function">
    <text evidence="8">A acetyltransferase, which acetylates the inositol ring of phosphatidylinositol during biosynthesis of GPI-anchor.</text>
</comment>
<evidence type="ECO:0000256" key="6">
    <source>
        <dbReference type="ARBA" id="ARBA00022989"/>
    </source>
</evidence>
<reference evidence="10 11" key="1">
    <citation type="submission" date="2021-08" db="EMBL/GenBank/DDBJ databases">
        <title>Draft Genome Sequence of Phanerochaete sordida strain YK-624.</title>
        <authorList>
            <person name="Mori T."/>
            <person name="Dohra H."/>
            <person name="Suzuki T."/>
            <person name="Kawagishi H."/>
            <person name="Hirai H."/>
        </authorList>
    </citation>
    <scope>NUCLEOTIDE SEQUENCE [LARGE SCALE GENOMIC DNA]</scope>
    <source>
        <strain evidence="10 11">YK-624</strain>
    </source>
</reference>